<feature type="compositionally biased region" description="Polar residues" evidence="1">
    <location>
        <begin position="471"/>
        <end position="487"/>
    </location>
</feature>
<sequence length="824" mass="90235">MLAYFSPRKLPPIPTRLQAPKPSDEEPKLTESPEELTPPKPLDVANYPATPSLTSSKTSIASTDQQSTPPNTADHARPTAAGVDRARKHSPESASPLRNSTPPPSSPNPIQRSESAGPSTPEQQRSRPPRPPLPPVLGGDPSDLPSSAHDGISIVSRTTYYTQRSAPGRARSRTTSAFLRDCHDSWVYVLCSRPKVLASLLQFIDFAEFHALCCTSKPMRNILDLDLAVRDVILARFVPGYRWGQVQLPMGHKDIRVDLRDLEALMLSQAIPLHIYPQHALDIISGLPPTESTGRLQHFTNVHSRFVLLLRSRAPAWSLLPDFVDDPVWRLGSTTEQWPNLRELTFPAPLSYPATGPTKEKENRPSPSRSSSISHTKKQQCLKPILSFLSLRGSQTRRKHAPAYPVSHPRHPTGGRSDTYPVFSAHIRADGVREDGTISSTMLRRASKKPPPPPPEYTPKALKDHRRRSRISTSYSMGSAKQSTLQRVSEHQWDDDTALFTPPRPAHLRANSLPASVSSNTSEHSLTRRHGSASPTLAGGVSPVGSSLPSPHELVMAATKSKAPICRIFVPSEDFSGATLLACEGQLVSAGLWRYLKPGDIVCNLGFIPAADEKSNLSTSPSGEQFGWMVYNGEGLVAYEPPLPPPNLDAFELPSPMYYTHILPTFAVNPRFFVCIPPVPEGHRKREPDLTLVQLSSSMPSPATKSGVAGFARVKRFAWVGKVDGAEILATWRARAGDDLKDGFYGFSGEGWATQWVVEAEGTKEGKAGLLEALDPSVGDEDPTATEWELVRDKCTPGRLWLRLIIIPPPTESTDELGRLGSTH</sequence>
<feature type="compositionally biased region" description="Polar residues" evidence="1">
    <location>
        <begin position="49"/>
        <end position="71"/>
    </location>
</feature>
<feature type="compositionally biased region" description="Low complexity" evidence="1">
    <location>
        <begin position="136"/>
        <end position="145"/>
    </location>
</feature>
<reference evidence="2 3" key="1">
    <citation type="submission" date="2014-04" db="EMBL/GenBank/DDBJ databases">
        <authorList>
            <consortium name="DOE Joint Genome Institute"/>
            <person name="Kuo A."/>
            <person name="Girlanda M."/>
            <person name="Perotto S."/>
            <person name="Kohler A."/>
            <person name="Nagy L.G."/>
            <person name="Floudas D."/>
            <person name="Copeland A."/>
            <person name="Barry K.W."/>
            <person name="Cichocki N."/>
            <person name="Veneault-Fourrey C."/>
            <person name="LaButti K."/>
            <person name="Lindquist E.A."/>
            <person name="Lipzen A."/>
            <person name="Lundell T."/>
            <person name="Morin E."/>
            <person name="Murat C."/>
            <person name="Sun H."/>
            <person name="Tunlid A."/>
            <person name="Henrissat B."/>
            <person name="Grigoriev I.V."/>
            <person name="Hibbett D.S."/>
            <person name="Martin F."/>
            <person name="Nordberg H.P."/>
            <person name="Cantor M.N."/>
            <person name="Hua S.X."/>
        </authorList>
    </citation>
    <scope>NUCLEOTIDE SEQUENCE [LARGE SCALE GENOMIC DNA]</scope>
    <source>
        <strain evidence="2 3">MUT 4182</strain>
    </source>
</reference>
<evidence type="ECO:0000256" key="1">
    <source>
        <dbReference type="SAM" id="MobiDB-lite"/>
    </source>
</evidence>
<feature type="compositionally biased region" description="Basic and acidic residues" evidence="1">
    <location>
        <begin position="22"/>
        <end position="31"/>
    </location>
</feature>
<gene>
    <name evidence="2" type="ORF">M407DRAFT_16890</name>
</gene>
<feature type="compositionally biased region" description="Polar residues" evidence="1">
    <location>
        <begin position="513"/>
        <end position="524"/>
    </location>
</feature>
<feature type="region of interest" description="Disordered" evidence="1">
    <location>
        <begin position="394"/>
        <end position="416"/>
    </location>
</feature>
<feature type="region of interest" description="Disordered" evidence="1">
    <location>
        <begin position="432"/>
        <end position="491"/>
    </location>
</feature>
<feature type="compositionally biased region" description="Low complexity" evidence="1">
    <location>
        <begin position="365"/>
        <end position="374"/>
    </location>
</feature>
<dbReference type="OrthoDB" id="3269821at2759"/>
<organism evidence="2 3">
    <name type="scientific">Tulasnella calospora MUT 4182</name>
    <dbReference type="NCBI Taxonomy" id="1051891"/>
    <lineage>
        <taxon>Eukaryota</taxon>
        <taxon>Fungi</taxon>
        <taxon>Dikarya</taxon>
        <taxon>Basidiomycota</taxon>
        <taxon>Agaricomycotina</taxon>
        <taxon>Agaricomycetes</taxon>
        <taxon>Cantharellales</taxon>
        <taxon>Tulasnellaceae</taxon>
        <taxon>Tulasnella</taxon>
    </lineage>
</organism>
<dbReference type="HOGENOM" id="CLU_023462_0_0_1"/>
<dbReference type="Proteomes" id="UP000054248">
    <property type="component" value="Unassembled WGS sequence"/>
</dbReference>
<accession>A0A0C3QWS7</accession>
<feature type="region of interest" description="Disordered" evidence="1">
    <location>
        <begin position="508"/>
        <end position="549"/>
    </location>
</feature>
<evidence type="ECO:0000313" key="2">
    <source>
        <dbReference type="EMBL" id="KIO34361.1"/>
    </source>
</evidence>
<dbReference type="AlphaFoldDB" id="A0A0C3QWS7"/>
<proteinExistence type="predicted"/>
<feature type="region of interest" description="Disordered" evidence="1">
    <location>
        <begin position="349"/>
        <end position="379"/>
    </location>
</feature>
<reference evidence="3" key="2">
    <citation type="submission" date="2015-01" db="EMBL/GenBank/DDBJ databases">
        <title>Evolutionary Origins and Diversification of the Mycorrhizal Mutualists.</title>
        <authorList>
            <consortium name="DOE Joint Genome Institute"/>
            <consortium name="Mycorrhizal Genomics Consortium"/>
            <person name="Kohler A."/>
            <person name="Kuo A."/>
            <person name="Nagy L.G."/>
            <person name="Floudas D."/>
            <person name="Copeland A."/>
            <person name="Barry K.W."/>
            <person name="Cichocki N."/>
            <person name="Veneault-Fourrey C."/>
            <person name="LaButti K."/>
            <person name="Lindquist E.A."/>
            <person name="Lipzen A."/>
            <person name="Lundell T."/>
            <person name="Morin E."/>
            <person name="Murat C."/>
            <person name="Riley R."/>
            <person name="Ohm R."/>
            <person name="Sun H."/>
            <person name="Tunlid A."/>
            <person name="Henrissat B."/>
            <person name="Grigoriev I.V."/>
            <person name="Hibbett D.S."/>
            <person name="Martin F."/>
        </authorList>
    </citation>
    <scope>NUCLEOTIDE SEQUENCE [LARGE SCALE GENOMIC DNA]</scope>
    <source>
        <strain evidence="3">MUT 4182</strain>
    </source>
</reference>
<feature type="region of interest" description="Disordered" evidence="1">
    <location>
        <begin position="1"/>
        <end position="150"/>
    </location>
</feature>
<keyword evidence="3" id="KW-1185">Reference proteome</keyword>
<feature type="compositionally biased region" description="Low complexity" evidence="1">
    <location>
        <begin position="539"/>
        <end position="549"/>
    </location>
</feature>
<dbReference type="EMBL" id="KN822943">
    <property type="protein sequence ID" value="KIO34361.1"/>
    <property type="molecule type" value="Genomic_DNA"/>
</dbReference>
<evidence type="ECO:0000313" key="3">
    <source>
        <dbReference type="Proteomes" id="UP000054248"/>
    </source>
</evidence>
<protein>
    <submittedName>
        <fullName evidence="2">Uncharacterized protein</fullName>
    </submittedName>
</protein>
<name>A0A0C3QWS7_9AGAM</name>